<feature type="compositionally biased region" description="Polar residues" evidence="1">
    <location>
        <begin position="40"/>
        <end position="56"/>
    </location>
</feature>
<evidence type="ECO:0000256" key="1">
    <source>
        <dbReference type="SAM" id="MobiDB-lite"/>
    </source>
</evidence>
<reference evidence="2" key="1">
    <citation type="submission" date="2014-09" db="EMBL/GenBank/DDBJ databases">
        <authorList>
            <person name="Magalhaes I.L.F."/>
            <person name="Oliveira U."/>
            <person name="Santos F.R."/>
            <person name="Vidigal T.H.D.A."/>
            <person name="Brescovit A.D."/>
            <person name="Santos A.J."/>
        </authorList>
    </citation>
    <scope>NUCLEOTIDE SEQUENCE</scope>
    <source>
        <tissue evidence="2">Shoot tissue taken approximately 20 cm above the soil surface</tissue>
    </source>
</reference>
<name>A0A0A9ETV9_ARUDO</name>
<protein>
    <submittedName>
        <fullName evidence="2">Uncharacterized protein</fullName>
    </submittedName>
</protein>
<proteinExistence type="predicted"/>
<organism evidence="2">
    <name type="scientific">Arundo donax</name>
    <name type="common">Giant reed</name>
    <name type="synonym">Donax arundinaceus</name>
    <dbReference type="NCBI Taxonomy" id="35708"/>
    <lineage>
        <taxon>Eukaryota</taxon>
        <taxon>Viridiplantae</taxon>
        <taxon>Streptophyta</taxon>
        <taxon>Embryophyta</taxon>
        <taxon>Tracheophyta</taxon>
        <taxon>Spermatophyta</taxon>
        <taxon>Magnoliopsida</taxon>
        <taxon>Liliopsida</taxon>
        <taxon>Poales</taxon>
        <taxon>Poaceae</taxon>
        <taxon>PACMAD clade</taxon>
        <taxon>Arundinoideae</taxon>
        <taxon>Arundineae</taxon>
        <taxon>Arundo</taxon>
    </lineage>
</organism>
<evidence type="ECO:0000313" key="2">
    <source>
        <dbReference type="EMBL" id="JAD99462.1"/>
    </source>
</evidence>
<accession>A0A0A9ETV9</accession>
<sequence length="74" mass="8301">MRNSRSPWRRWSRRRRLMAAGVPSASRPWNTTPQAPRPTTLPSQNPSVARSSSRYVNTCAPRLRGCADNPSLPA</sequence>
<reference evidence="2" key="2">
    <citation type="journal article" date="2015" name="Data Brief">
        <title>Shoot transcriptome of the giant reed, Arundo donax.</title>
        <authorList>
            <person name="Barrero R.A."/>
            <person name="Guerrero F.D."/>
            <person name="Moolhuijzen P."/>
            <person name="Goolsby J.A."/>
            <person name="Tidwell J."/>
            <person name="Bellgard S.E."/>
            <person name="Bellgard M.I."/>
        </authorList>
    </citation>
    <scope>NUCLEOTIDE SEQUENCE</scope>
    <source>
        <tissue evidence="2">Shoot tissue taken approximately 20 cm above the soil surface</tissue>
    </source>
</reference>
<dbReference type="AlphaFoldDB" id="A0A0A9ETV9"/>
<dbReference type="EMBL" id="GBRH01198433">
    <property type="protein sequence ID" value="JAD99462.1"/>
    <property type="molecule type" value="Transcribed_RNA"/>
</dbReference>
<feature type="region of interest" description="Disordered" evidence="1">
    <location>
        <begin position="19"/>
        <end position="56"/>
    </location>
</feature>